<evidence type="ECO:0000313" key="4">
    <source>
        <dbReference type="Proteomes" id="UP001151760"/>
    </source>
</evidence>
<dbReference type="InterPro" id="IPR043502">
    <property type="entry name" value="DNA/RNA_pol_sf"/>
</dbReference>
<gene>
    <name evidence="3" type="ORF">Tco_0938601</name>
</gene>
<keyword evidence="3" id="KW-0808">Transferase</keyword>
<evidence type="ECO:0000259" key="2">
    <source>
        <dbReference type="PROSITE" id="PS50878"/>
    </source>
</evidence>
<evidence type="ECO:0000256" key="1">
    <source>
        <dbReference type="SAM" id="MobiDB-lite"/>
    </source>
</evidence>
<keyword evidence="4" id="KW-1185">Reference proteome</keyword>
<dbReference type="InterPro" id="IPR036691">
    <property type="entry name" value="Endo/exonu/phosph_ase_sf"/>
</dbReference>
<name>A0ABQ5DHN6_9ASTR</name>
<keyword evidence="3" id="KW-0695">RNA-directed DNA polymerase</keyword>
<accession>A0ABQ5DHN6</accession>
<feature type="region of interest" description="Disordered" evidence="1">
    <location>
        <begin position="674"/>
        <end position="722"/>
    </location>
</feature>
<dbReference type="PANTHER" id="PTHR46890:SF50">
    <property type="entry name" value="RNA-DIRECTED DNA POLYMERASE, EUKARYOTA, REVERSE TRANSCRIPTASE ZINC-BINDING DOMAIN PROTEIN-RELATED"/>
    <property type="match status" value="1"/>
</dbReference>
<dbReference type="CDD" id="cd01650">
    <property type="entry name" value="RT_nLTR_like"/>
    <property type="match status" value="1"/>
</dbReference>
<reference evidence="3" key="1">
    <citation type="journal article" date="2022" name="Int. J. Mol. Sci.">
        <title>Draft Genome of Tanacetum Coccineum: Genomic Comparison of Closely Related Tanacetum-Family Plants.</title>
        <authorList>
            <person name="Yamashiro T."/>
            <person name="Shiraishi A."/>
            <person name="Nakayama K."/>
            <person name="Satake H."/>
        </authorList>
    </citation>
    <scope>NUCLEOTIDE SEQUENCE</scope>
</reference>
<dbReference type="Pfam" id="PF00078">
    <property type="entry name" value="RVT_1"/>
    <property type="match status" value="1"/>
</dbReference>
<feature type="domain" description="Reverse transcriptase" evidence="2">
    <location>
        <begin position="370"/>
        <end position="648"/>
    </location>
</feature>
<dbReference type="PANTHER" id="PTHR46890">
    <property type="entry name" value="NON-LTR RETROLELEMENT REVERSE TRANSCRIPTASE-LIKE PROTEIN-RELATED"/>
    <property type="match status" value="1"/>
</dbReference>
<protein>
    <submittedName>
        <fullName evidence="3">RNA-directed DNA polymerase, eukaryota</fullName>
    </submittedName>
</protein>
<comment type="caution">
    <text evidence="3">The sequence shown here is derived from an EMBL/GenBank/DDBJ whole genome shotgun (WGS) entry which is preliminary data.</text>
</comment>
<dbReference type="SUPFAM" id="SSF56219">
    <property type="entry name" value="DNase I-like"/>
    <property type="match status" value="1"/>
</dbReference>
<dbReference type="SUPFAM" id="SSF56672">
    <property type="entry name" value="DNA/RNA polymerases"/>
    <property type="match status" value="1"/>
</dbReference>
<feature type="compositionally biased region" description="Polar residues" evidence="1">
    <location>
        <begin position="675"/>
        <end position="685"/>
    </location>
</feature>
<sequence>MALIGTQSDPLDLVVPFTWCLSILMNGISLNCNGLGRDEHFDPNPETVPVPYRFPVYGTVPGLRNKESKSEEVNQFLIRYLWPRSHVDWAYSSSMGASGGIITMWDTRTFEVDCQFSNRNFLGVTGSWRGLSSKVGLFNVYAPQSSSLKEQLWSLIERVIADMDATWIIFGDFNVVRSLDERIGSSFDVNEANTFNDFISRSGLCDLPLGGRRFTRFDKEGRKASKLDRFLVTSGFFDMWNGASVSVLCRSVSDHCPIRLKLDHDIAKREECLMDLDHLDQIQRDDLKQKSRIKWAIEGDENTRRILSRFRKISDQDACFLESPMYVEEIKEAVWGCASSKAPGPDGFNFNFIKTFWNIIKIEFLECIRFFETSGRLANRCNPSFIVLIPKRKDPLGFGNYRPISLIGCVYKIIYKILANRLAKVIDTVISPNQAAFISGRQILDGVLVANEIIRMATIEESKLLLFKVDFEKAFDSVNWPFLLDTMRQMGFGSKWRSWISSCLSSASISILINGSPTKEFKLERGLRQGDPLSPFLFLIVAEALQVSILEACDIGLYKGIFLAKSGANLSLLEYADGALFFGKWSRENALSLIHILRCFELASGLKVNIDKSRVMGVGVPTSEVISMASSIGCTHDSLPFSYLGLPVGKRMNLSASWNDVTPPDGAWTEYVSEGEQTSRNANTKSPHKRRSGKSLTKNAANLTPQRRVAAGGVDDDGAMER</sequence>
<dbReference type="InterPro" id="IPR052343">
    <property type="entry name" value="Retrotransposon-Effector_Assoc"/>
</dbReference>
<evidence type="ECO:0000313" key="3">
    <source>
        <dbReference type="EMBL" id="GJT38736.1"/>
    </source>
</evidence>
<dbReference type="GO" id="GO:0003964">
    <property type="term" value="F:RNA-directed DNA polymerase activity"/>
    <property type="evidence" value="ECO:0007669"/>
    <property type="project" value="UniProtKB-KW"/>
</dbReference>
<organism evidence="3 4">
    <name type="scientific">Tanacetum coccineum</name>
    <dbReference type="NCBI Taxonomy" id="301880"/>
    <lineage>
        <taxon>Eukaryota</taxon>
        <taxon>Viridiplantae</taxon>
        <taxon>Streptophyta</taxon>
        <taxon>Embryophyta</taxon>
        <taxon>Tracheophyta</taxon>
        <taxon>Spermatophyta</taxon>
        <taxon>Magnoliopsida</taxon>
        <taxon>eudicotyledons</taxon>
        <taxon>Gunneridae</taxon>
        <taxon>Pentapetalae</taxon>
        <taxon>asterids</taxon>
        <taxon>campanulids</taxon>
        <taxon>Asterales</taxon>
        <taxon>Asteraceae</taxon>
        <taxon>Asteroideae</taxon>
        <taxon>Anthemideae</taxon>
        <taxon>Anthemidinae</taxon>
        <taxon>Tanacetum</taxon>
    </lineage>
</organism>
<dbReference type="InterPro" id="IPR000477">
    <property type="entry name" value="RT_dom"/>
</dbReference>
<proteinExistence type="predicted"/>
<keyword evidence="3" id="KW-0548">Nucleotidyltransferase</keyword>
<dbReference type="PROSITE" id="PS50878">
    <property type="entry name" value="RT_POL"/>
    <property type="match status" value="1"/>
</dbReference>
<dbReference type="Proteomes" id="UP001151760">
    <property type="component" value="Unassembled WGS sequence"/>
</dbReference>
<reference evidence="3" key="2">
    <citation type="submission" date="2022-01" db="EMBL/GenBank/DDBJ databases">
        <authorList>
            <person name="Yamashiro T."/>
            <person name="Shiraishi A."/>
            <person name="Satake H."/>
            <person name="Nakayama K."/>
        </authorList>
    </citation>
    <scope>NUCLEOTIDE SEQUENCE</scope>
</reference>
<feature type="compositionally biased region" description="Polar residues" evidence="1">
    <location>
        <begin position="694"/>
        <end position="705"/>
    </location>
</feature>
<dbReference type="EMBL" id="BQNB010015327">
    <property type="protein sequence ID" value="GJT38736.1"/>
    <property type="molecule type" value="Genomic_DNA"/>
</dbReference>
<dbReference type="Gene3D" id="3.60.10.10">
    <property type="entry name" value="Endonuclease/exonuclease/phosphatase"/>
    <property type="match status" value="1"/>
</dbReference>